<gene>
    <name evidence="2" type="ORF">BXZ70DRAFT_1005403</name>
</gene>
<protein>
    <submittedName>
        <fullName evidence="2">Uncharacterized protein</fullName>
    </submittedName>
</protein>
<proteinExistence type="predicted"/>
<feature type="region of interest" description="Disordered" evidence="1">
    <location>
        <begin position="330"/>
        <end position="391"/>
    </location>
</feature>
<evidence type="ECO:0000313" key="2">
    <source>
        <dbReference type="EMBL" id="KAH8103841.1"/>
    </source>
</evidence>
<sequence>MFAQYSPLFTSGLMSDHPRTPSPPRKVRRTKHHDSLPVTVKSSTSSYYPATRSPESTISQGFMFTLAPHRRLLDEDRSFLSLDLAESQSMRSMSLRRKDTVTTKSSTFFGKSEPSSPVSPQSRRNPFAPQLPSISSRTPSSSASHPIRRSSRDTLRLPSPKPAPSISLPEPPSSAPAAISTTVVPRSRKYRPSNLVITLSACFMEAGPSSTSPLFSPQHRASSSAPSVLSPDEDSYFMFSPTSPVAAAPIAPTPSPLKASLSTRSTATVNTRNRNRSAALAALEGRGPRSLSAVKEDKRPGNFMSMTDDEDEEEDIQVDLMSVLNEEEGLVIPSASPTTPPQRLSVGGKRGRTPTPRDLKDQEETPSSQRESDLRTSSTPSSKRSRRSTIESFLAPLTNFIDFREDDGGRGWRSFVEISS</sequence>
<keyword evidence="3" id="KW-1185">Reference proteome</keyword>
<reference evidence="2" key="1">
    <citation type="journal article" date="2021" name="New Phytol.">
        <title>Evolutionary innovations through gain and loss of genes in the ectomycorrhizal Boletales.</title>
        <authorList>
            <person name="Wu G."/>
            <person name="Miyauchi S."/>
            <person name="Morin E."/>
            <person name="Kuo A."/>
            <person name="Drula E."/>
            <person name="Varga T."/>
            <person name="Kohler A."/>
            <person name="Feng B."/>
            <person name="Cao Y."/>
            <person name="Lipzen A."/>
            <person name="Daum C."/>
            <person name="Hundley H."/>
            <person name="Pangilinan J."/>
            <person name="Johnson J."/>
            <person name="Barry K."/>
            <person name="LaButti K."/>
            <person name="Ng V."/>
            <person name="Ahrendt S."/>
            <person name="Min B."/>
            <person name="Choi I.G."/>
            <person name="Park H."/>
            <person name="Plett J.M."/>
            <person name="Magnuson J."/>
            <person name="Spatafora J.W."/>
            <person name="Nagy L.G."/>
            <person name="Henrissat B."/>
            <person name="Grigoriev I.V."/>
            <person name="Yang Z.L."/>
            <person name="Xu J."/>
            <person name="Martin F.M."/>
        </authorList>
    </citation>
    <scope>NUCLEOTIDE SEQUENCE</scope>
    <source>
        <strain evidence="2">KKN 215</strain>
    </source>
</reference>
<dbReference type="Proteomes" id="UP000813824">
    <property type="component" value="Unassembled WGS sequence"/>
</dbReference>
<feature type="compositionally biased region" description="Pro residues" evidence="1">
    <location>
        <begin position="159"/>
        <end position="174"/>
    </location>
</feature>
<feature type="region of interest" description="Disordered" evidence="1">
    <location>
        <begin position="208"/>
        <end position="227"/>
    </location>
</feature>
<dbReference type="AlphaFoldDB" id="A0A8K0UTQ6"/>
<feature type="compositionally biased region" description="Polar residues" evidence="1">
    <location>
        <begin position="102"/>
        <end position="124"/>
    </location>
</feature>
<feature type="region of interest" description="Disordered" evidence="1">
    <location>
        <begin position="255"/>
        <end position="314"/>
    </location>
</feature>
<feature type="region of interest" description="Disordered" evidence="1">
    <location>
        <begin position="88"/>
        <end position="183"/>
    </location>
</feature>
<feature type="compositionally biased region" description="Polar residues" evidence="1">
    <location>
        <begin position="40"/>
        <end position="53"/>
    </location>
</feature>
<feature type="region of interest" description="Disordered" evidence="1">
    <location>
        <begin position="1"/>
        <end position="53"/>
    </location>
</feature>
<feature type="compositionally biased region" description="Polar residues" evidence="1">
    <location>
        <begin position="260"/>
        <end position="272"/>
    </location>
</feature>
<evidence type="ECO:0000256" key="1">
    <source>
        <dbReference type="SAM" id="MobiDB-lite"/>
    </source>
</evidence>
<comment type="caution">
    <text evidence="2">The sequence shown here is derived from an EMBL/GenBank/DDBJ whole genome shotgun (WGS) entry which is preliminary data.</text>
</comment>
<evidence type="ECO:0000313" key="3">
    <source>
        <dbReference type="Proteomes" id="UP000813824"/>
    </source>
</evidence>
<dbReference type="EMBL" id="JAEVFJ010000006">
    <property type="protein sequence ID" value="KAH8103841.1"/>
    <property type="molecule type" value="Genomic_DNA"/>
</dbReference>
<accession>A0A8K0UTQ6</accession>
<feature type="compositionally biased region" description="Low complexity" evidence="1">
    <location>
        <begin position="132"/>
        <end position="145"/>
    </location>
</feature>
<dbReference type="OrthoDB" id="3260393at2759"/>
<organism evidence="2 3">
    <name type="scientific">Cristinia sonorae</name>
    <dbReference type="NCBI Taxonomy" id="1940300"/>
    <lineage>
        <taxon>Eukaryota</taxon>
        <taxon>Fungi</taxon>
        <taxon>Dikarya</taxon>
        <taxon>Basidiomycota</taxon>
        <taxon>Agaricomycotina</taxon>
        <taxon>Agaricomycetes</taxon>
        <taxon>Agaricomycetidae</taxon>
        <taxon>Agaricales</taxon>
        <taxon>Pleurotineae</taxon>
        <taxon>Stephanosporaceae</taxon>
        <taxon>Cristinia</taxon>
    </lineage>
</organism>
<name>A0A8K0UTQ6_9AGAR</name>